<feature type="domain" description="Protein-glutamine gamma-glutamyltransferase-like C-terminal" evidence="2">
    <location>
        <begin position="147"/>
        <end position="217"/>
    </location>
</feature>
<organism evidence="3 4">
    <name type="scientific">Microlunatus ginsengisoli</name>
    <dbReference type="NCBI Taxonomy" id="363863"/>
    <lineage>
        <taxon>Bacteria</taxon>
        <taxon>Bacillati</taxon>
        <taxon>Actinomycetota</taxon>
        <taxon>Actinomycetes</taxon>
        <taxon>Propionibacteriales</taxon>
        <taxon>Propionibacteriaceae</taxon>
        <taxon>Microlunatus</taxon>
    </lineage>
</organism>
<keyword evidence="1" id="KW-1133">Transmembrane helix</keyword>
<sequence>MSALGQSILGSGVLLRAYDIPILIGRDEARGRAEAELAKAKYGGTPGILTRLLDRLDRLVEWILSLLDRLDPGRQGSTGLSWGFGIAVVLLLAAIAVVVWRVGLPRWRKRSSAGAVQTDPTVEAMNYRARAEAAAAAGDWREAVRDRFRALVRELETRTILDVRPARTALEAATGAGRHLPELAGALRDGADEFNAVVFGDRPADEAGYRRMAALDEAVTAAADRVDLAADTEATAVRS</sequence>
<keyword evidence="1" id="KW-0472">Membrane</keyword>
<gene>
    <name evidence="3" type="ORF">GCM10022236_00140</name>
</gene>
<keyword evidence="4" id="KW-1185">Reference proteome</keyword>
<evidence type="ECO:0000313" key="4">
    <source>
        <dbReference type="Proteomes" id="UP001501490"/>
    </source>
</evidence>
<reference evidence="4" key="1">
    <citation type="journal article" date="2019" name="Int. J. Syst. Evol. Microbiol.">
        <title>The Global Catalogue of Microorganisms (GCM) 10K type strain sequencing project: providing services to taxonomists for standard genome sequencing and annotation.</title>
        <authorList>
            <consortium name="The Broad Institute Genomics Platform"/>
            <consortium name="The Broad Institute Genome Sequencing Center for Infectious Disease"/>
            <person name="Wu L."/>
            <person name="Ma J."/>
        </authorList>
    </citation>
    <scope>NUCLEOTIDE SEQUENCE [LARGE SCALE GENOMIC DNA]</scope>
    <source>
        <strain evidence="4">JCM 16929</strain>
    </source>
</reference>
<keyword evidence="1" id="KW-0812">Transmembrane</keyword>
<dbReference type="EMBL" id="BAABAB010000001">
    <property type="protein sequence ID" value="GAA3602317.1"/>
    <property type="molecule type" value="Genomic_DNA"/>
</dbReference>
<dbReference type="InterPro" id="IPR025403">
    <property type="entry name" value="TgpA-like_C"/>
</dbReference>
<dbReference type="Proteomes" id="UP001501490">
    <property type="component" value="Unassembled WGS sequence"/>
</dbReference>
<dbReference type="Pfam" id="PF13559">
    <property type="entry name" value="DUF4129"/>
    <property type="match status" value="1"/>
</dbReference>
<evidence type="ECO:0000313" key="3">
    <source>
        <dbReference type="EMBL" id="GAA3602317.1"/>
    </source>
</evidence>
<dbReference type="RefSeq" id="WP_344801019.1">
    <property type="nucleotide sequence ID" value="NZ_BAABAB010000001.1"/>
</dbReference>
<comment type="caution">
    <text evidence="3">The sequence shown here is derived from an EMBL/GenBank/DDBJ whole genome shotgun (WGS) entry which is preliminary data.</text>
</comment>
<evidence type="ECO:0000259" key="2">
    <source>
        <dbReference type="Pfam" id="PF13559"/>
    </source>
</evidence>
<accession>A0ABP6Z8Y4</accession>
<evidence type="ECO:0000256" key="1">
    <source>
        <dbReference type="SAM" id="Phobius"/>
    </source>
</evidence>
<protein>
    <submittedName>
        <fullName evidence="3">DUF4129 domain-containing protein</fullName>
    </submittedName>
</protein>
<feature type="transmembrane region" description="Helical" evidence="1">
    <location>
        <begin position="80"/>
        <end position="100"/>
    </location>
</feature>
<proteinExistence type="predicted"/>
<name>A0ABP6Z8Y4_9ACTN</name>